<dbReference type="InterPro" id="IPR009045">
    <property type="entry name" value="Zn_M74/Hedgehog-like"/>
</dbReference>
<protein>
    <submittedName>
        <fullName evidence="3">M15 family metallopeptidase</fullName>
    </submittedName>
</protein>
<keyword evidence="1" id="KW-0472">Membrane</keyword>
<proteinExistence type="predicted"/>
<dbReference type="InterPro" id="IPR039561">
    <property type="entry name" value="Peptidase_M15C"/>
</dbReference>
<feature type="domain" description="Peptidase M15C" evidence="2">
    <location>
        <begin position="229"/>
        <end position="294"/>
    </location>
</feature>
<keyword evidence="1" id="KW-1133">Transmembrane helix</keyword>
<gene>
    <name evidence="3" type="ORF">F4W09_04945</name>
</gene>
<name>A0A5N4WI24_9GAMM</name>
<comment type="caution">
    <text evidence="3">The sequence shown here is derived from an EMBL/GenBank/DDBJ whole genome shotgun (WGS) entry which is preliminary data.</text>
</comment>
<dbReference type="Gene3D" id="3.30.1380.10">
    <property type="match status" value="1"/>
</dbReference>
<dbReference type="GO" id="GO:0008233">
    <property type="term" value="F:peptidase activity"/>
    <property type="evidence" value="ECO:0007669"/>
    <property type="project" value="InterPro"/>
</dbReference>
<dbReference type="RefSeq" id="WP_016165875.1">
    <property type="nucleotide sequence ID" value="NZ_BBNK01000007.1"/>
</dbReference>
<evidence type="ECO:0000259" key="2">
    <source>
        <dbReference type="Pfam" id="PF13539"/>
    </source>
</evidence>
<dbReference type="CDD" id="cd14845">
    <property type="entry name" value="L-Ala-D-Glu_peptidase_like"/>
    <property type="match status" value="1"/>
</dbReference>
<dbReference type="Pfam" id="PF13539">
    <property type="entry name" value="Peptidase_M15_4"/>
    <property type="match status" value="1"/>
</dbReference>
<dbReference type="AlphaFoldDB" id="A0A5N4WI24"/>
<feature type="transmembrane region" description="Helical" evidence="1">
    <location>
        <begin position="71"/>
        <end position="89"/>
    </location>
</feature>
<evidence type="ECO:0000313" key="3">
    <source>
        <dbReference type="EMBL" id="KAB1858087.1"/>
    </source>
</evidence>
<evidence type="ECO:0000313" key="4">
    <source>
        <dbReference type="Proteomes" id="UP000325788"/>
    </source>
</evidence>
<organism evidence="3 4">
    <name type="scientific">Acinetobacter tandoii</name>
    <dbReference type="NCBI Taxonomy" id="202954"/>
    <lineage>
        <taxon>Bacteria</taxon>
        <taxon>Pseudomonadati</taxon>
        <taxon>Pseudomonadota</taxon>
        <taxon>Gammaproteobacteria</taxon>
        <taxon>Moraxellales</taxon>
        <taxon>Moraxellaceae</taxon>
        <taxon>Acinetobacter</taxon>
    </lineage>
</organism>
<keyword evidence="1" id="KW-0812">Transmembrane</keyword>
<dbReference type="Proteomes" id="UP000325788">
    <property type="component" value="Unassembled WGS sequence"/>
</dbReference>
<dbReference type="EMBL" id="VXLD01000002">
    <property type="protein sequence ID" value="KAB1858087.1"/>
    <property type="molecule type" value="Genomic_DNA"/>
</dbReference>
<sequence>MIIFIGCSFLALVIGLSLLMSYELRLRTLNYVRLILPNSKQKLGHARQFAQEMGYAASAEQTQTHWHLQQWWILIAGFFLLGSILLFAFTRPIDPTKVEANYLEKVDPQIYALLNGEILTPPPEVDEQLVDAAIVEAMQLEQQYQAQNNSVTAQPFSLERDTTFEQSHGHFDTSLIDRKWDRMNLRYKQRLLMVFKIMKERYGYELVLLEGYRSPARQNMLSGNKNTTRAKAFQSYHQFGLAADVAFKRDGKVVISERDPWAWKGYQLYGEVAESVGLTWGGRWKSIHDYGHTEFRMPGLKKTAEMAEKLTTEGQLLAQELN</sequence>
<evidence type="ECO:0000256" key="1">
    <source>
        <dbReference type="SAM" id="Phobius"/>
    </source>
</evidence>
<accession>A0A5N4WI24</accession>
<dbReference type="SUPFAM" id="SSF55166">
    <property type="entry name" value="Hedgehog/DD-peptidase"/>
    <property type="match status" value="1"/>
</dbReference>
<reference evidence="3 4" key="1">
    <citation type="submission" date="2019-09" db="EMBL/GenBank/DDBJ databases">
        <title>Draft genome sequence of Acinetobacter tandoii W4-4-4 isolated from environmental water sample.</title>
        <authorList>
            <person name="Wee S.K."/>
            <person name="Yan B."/>
            <person name="Mustaffa S.B."/>
            <person name="Yap E.P.H."/>
        </authorList>
    </citation>
    <scope>NUCLEOTIDE SEQUENCE [LARGE SCALE GENOMIC DNA]</scope>
    <source>
        <strain evidence="3 4">W4-4-4</strain>
    </source>
</reference>